<evidence type="ECO:0000256" key="1">
    <source>
        <dbReference type="SAM" id="MobiDB-lite"/>
    </source>
</evidence>
<name>A0ABR0YG41_HUSHU</name>
<accession>A0ABR0YG41</accession>
<dbReference type="EMBL" id="JAHFZB010000032">
    <property type="protein sequence ID" value="KAK6471366.1"/>
    <property type="molecule type" value="Genomic_DNA"/>
</dbReference>
<dbReference type="Proteomes" id="UP001369086">
    <property type="component" value="Unassembled WGS sequence"/>
</dbReference>
<comment type="caution">
    <text evidence="2">The sequence shown here is derived from an EMBL/GenBank/DDBJ whole genome shotgun (WGS) entry which is preliminary data.</text>
</comment>
<sequence>MASGGPQHGGRRSKWDQPGPALNPVQLTLTSASLPVSQPPGLFTSAGSPSAGVSAFPGMGTPPRGNGGAGRLERSHGCPGRGRCSGRQNQRHAGGQGQAEALPDRNRGQGKPGKEE</sequence>
<evidence type="ECO:0000313" key="2">
    <source>
        <dbReference type="EMBL" id="KAK6471366.1"/>
    </source>
</evidence>
<keyword evidence="3" id="KW-1185">Reference proteome</keyword>
<proteinExistence type="predicted"/>
<feature type="region of interest" description="Disordered" evidence="1">
    <location>
        <begin position="1"/>
        <end position="116"/>
    </location>
</feature>
<organism evidence="2 3">
    <name type="scientific">Huso huso</name>
    <name type="common">Beluga</name>
    <name type="synonym">Acipenser huso</name>
    <dbReference type="NCBI Taxonomy" id="61971"/>
    <lineage>
        <taxon>Eukaryota</taxon>
        <taxon>Metazoa</taxon>
        <taxon>Chordata</taxon>
        <taxon>Craniata</taxon>
        <taxon>Vertebrata</taxon>
        <taxon>Euteleostomi</taxon>
        <taxon>Actinopterygii</taxon>
        <taxon>Chondrostei</taxon>
        <taxon>Acipenseriformes</taxon>
        <taxon>Acipenseridae</taxon>
        <taxon>Huso</taxon>
    </lineage>
</organism>
<feature type="compositionally biased region" description="Basic and acidic residues" evidence="1">
    <location>
        <begin position="102"/>
        <end position="116"/>
    </location>
</feature>
<protein>
    <submittedName>
        <fullName evidence="2">KH homology domain-containing protein 4-like isoform X1</fullName>
    </submittedName>
</protein>
<evidence type="ECO:0000313" key="3">
    <source>
        <dbReference type="Proteomes" id="UP001369086"/>
    </source>
</evidence>
<feature type="compositionally biased region" description="Polar residues" evidence="1">
    <location>
        <begin position="25"/>
        <end position="36"/>
    </location>
</feature>
<reference evidence="2 3" key="1">
    <citation type="submission" date="2021-05" db="EMBL/GenBank/DDBJ databases">
        <authorList>
            <person name="Zahm M."/>
            <person name="Klopp C."/>
            <person name="Cabau C."/>
            <person name="Kuhl H."/>
            <person name="Suciu R."/>
            <person name="Ciorpac M."/>
            <person name="Holostenco D."/>
            <person name="Gessner J."/>
            <person name="Wuertz S."/>
            <person name="Hohne C."/>
            <person name="Stock M."/>
            <person name="Gislard M."/>
            <person name="Lluch J."/>
            <person name="Milhes M."/>
            <person name="Lampietro C."/>
            <person name="Lopez Roques C."/>
            <person name="Donnadieu C."/>
            <person name="Du K."/>
            <person name="Schartl M."/>
            <person name="Guiguen Y."/>
        </authorList>
    </citation>
    <scope>NUCLEOTIDE SEQUENCE [LARGE SCALE GENOMIC DNA]</scope>
    <source>
        <strain evidence="2">Hh-F2</strain>
        <tissue evidence="2">Blood</tissue>
    </source>
</reference>
<gene>
    <name evidence="2" type="ORF">HHUSO_G29757</name>
</gene>